<evidence type="ECO:0000256" key="10">
    <source>
        <dbReference type="ARBA" id="ARBA00049929"/>
    </source>
</evidence>
<dbReference type="CDD" id="cd00806">
    <property type="entry name" value="TrpRS_core"/>
    <property type="match status" value="1"/>
</dbReference>
<dbReference type="HAMAP" id="MF_00140_B">
    <property type="entry name" value="Trp_tRNA_synth_B"/>
    <property type="match status" value="1"/>
</dbReference>
<evidence type="ECO:0000256" key="13">
    <source>
        <dbReference type="SAM" id="MobiDB-lite"/>
    </source>
</evidence>
<dbReference type="FunFam" id="1.10.240.10:FF:000002">
    <property type="entry name" value="Tryptophan--tRNA ligase"/>
    <property type="match status" value="1"/>
</dbReference>
<name>A0A3N4L3R8_9PEZI</name>
<evidence type="ECO:0000256" key="8">
    <source>
        <dbReference type="ARBA" id="ARBA00023146"/>
    </source>
</evidence>
<protein>
    <recommendedName>
        <fullName evidence="11">Tryptophan--tRNA ligase, mitochondrial</fullName>
        <ecNumber evidence="3">6.1.1.2</ecNumber>
    </recommendedName>
    <alternativeName>
        <fullName evidence="9">Tryptophanyl-tRNA synthetase</fullName>
    </alternativeName>
</protein>
<dbReference type="NCBIfam" id="TIGR00233">
    <property type="entry name" value="trpS"/>
    <property type="match status" value="1"/>
</dbReference>
<keyword evidence="8 12" id="KW-0030">Aminoacyl-tRNA synthetase</keyword>
<dbReference type="AlphaFoldDB" id="A0A3N4L3R8"/>
<evidence type="ECO:0000256" key="5">
    <source>
        <dbReference type="ARBA" id="ARBA00022741"/>
    </source>
</evidence>
<keyword evidence="7 12" id="KW-0648">Protein biosynthesis</keyword>
<evidence type="ECO:0000256" key="6">
    <source>
        <dbReference type="ARBA" id="ARBA00022840"/>
    </source>
</evidence>
<dbReference type="PANTHER" id="PTHR43766">
    <property type="entry name" value="TRYPTOPHAN--TRNA LIGASE, MITOCHONDRIAL"/>
    <property type="match status" value="1"/>
</dbReference>
<dbReference type="InterPro" id="IPR014729">
    <property type="entry name" value="Rossmann-like_a/b/a_fold"/>
</dbReference>
<dbReference type="InterPro" id="IPR050203">
    <property type="entry name" value="Trp-tRNA_synthetase"/>
</dbReference>
<dbReference type="InterPro" id="IPR002306">
    <property type="entry name" value="Trp-tRNA-ligase"/>
</dbReference>
<dbReference type="FunFam" id="3.40.50.620:FF:000082">
    <property type="entry name" value="MSW1p Mitochondrial tryptophanyl-tRNA synthetase"/>
    <property type="match status" value="1"/>
</dbReference>
<evidence type="ECO:0000256" key="12">
    <source>
        <dbReference type="RuleBase" id="RU363036"/>
    </source>
</evidence>
<keyword evidence="6 12" id="KW-0067">ATP-binding</keyword>
<dbReference type="SUPFAM" id="SSF52374">
    <property type="entry name" value="Nucleotidylyl transferase"/>
    <property type="match status" value="1"/>
</dbReference>
<comment type="similarity">
    <text evidence="2 12">Belongs to the class-I aminoacyl-tRNA synthetase family.</text>
</comment>
<dbReference type="PRINTS" id="PR01039">
    <property type="entry name" value="TRNASYNTHTRP"/>
</dbReference>
<evidence type="ECO:0000256" key="2">
    <source>
        <dbReference type="ARBA" id="ARBA00005594"/>
    </source>
</evidence>
<comment type="subcellular location">
    <subcellularLocation>
        <location evidence="1">Mitochondrion matrix</location>
    </subcellularLocation>
</comment>
<accession>A0A3N4L3R8</accession>
<dbReference type="PROSITE" id="PS00178">
    <property type="entry name" value="AA_TRNA_LIGASE_I"/>
    <property type="match status" value="1"/>
</dbReference>
<dbReference type="EMBL" id="ML119105">
    <property type="protein sequence ID" value="RPB17564.1"/>
    <property type="molecule type" value="Genomic_DNA"/>
</dbReference>
<evidence type="ECO:0000256" key="7">
    <source>
        <dbReference type="ARBA" id="ARBA00022917"/>
    </source>
</evidence>
<dbReference type="GO" id="GO:0005524">
    <property type="term" value="F:ATP binding"/>
    <property type="evidence" value="ECO:0007669"/>
    <property type="project" value="UniProtKB-KW"/>
</dbReference>
<keyword evidence="5 12" id="KW-0547">Nucleotide-binding</keyword>
<evidence type="ECO:0000313" key="14">
    <source>
        <dbReference type="EMBL" id="RPB17564.1"/>
    </source>
</evidence>
<sequence>MKRGSKVLDSLPHRSLQSQWYSPRYLPRGLQTSTSFTPKTIFSGIQPTGVPHLGNYLGALKQWTSFQNTETESTKLIFCIVDLHAITSPQKASNLRQWKKEMLTTLLAIGLNPDRCIIFEQSRVPAHSELMWILSCISSTGRLSRMTQWKSKLGISEEHHSLEDKSTETLKLGLFSYPVLQAADILVHRATHVPVGEDQAQHLELTRDIVGAFHHNYGKVFPLPATLLSPAKRVMSLSDPTQKMSKSAPDPKSRILLTDSPTSVQGKIKVALTDSLETYGITYDPQKRPGLSNLIEIYAHIQGREDFEHVASEFEGLTKKVFKERVADCINESLESIRSEYTRITETEGDGFLEKVVREGSAKAANSAEETMVKVREALGLL</sequence>
<evidence type="ECO:0000256" key="1">
    <source>
        <dbReference type="ARBA" id="ARBA00004305"/>
    </source>
</evidence>
<keyword evidence="4 12" id="KW-0436">Ligase</keyword>
<comment type="catalytic activity">
    <reaction evidence="10">
        <text>tRNA(Trp) + L-tryptophan + ATP = L-tryptophyl-tRNA(Trp) + AMP + diphosphate + H(+)</text>
        <dbReference type="Rhea" id="RHEA:24080"/>
        <dbReference type="Rhea" id="RHEA-COMP:9671"/>
        <dbReference type="Rhea" id="RHEA-COMP:9705"/>
        <dbReference type="ChEBI" id="CHEBI:15378"/>
        <dbReference type="ChEBI" id="CHEBI:30616"/>
        <dbReference type="ChEBI" id="CHEBI:33019"/>
        <dbReference type="ChEBI" id="CHEBI:57912"/>
        <dbReference type="ChEBI" id="CHEBI:78442"/>
        <dbReference type="ChEBI" id="CHEBI:78535"/>
        <dbReference type="ChEBI" id="CHEBI:456215"/>
        <dbReference type="EC" id="6.1.1.2"/>
    </reaction>
</comment>
<dbReference type="InParanoid" id="A0A3N4L3R8"/>
<dbReference type="GO" id="GO:0005759">
    <property type="term" value="C:mitochondrial matrix"/>
    <property type="evidence" value="ECO:0007669"/>
    <property type="project" value="UniProtKB-SubCell"/>
</dbReference>
<dbReference type="PANTHER" id="PTHR43766:SF1">
    <property type="entry name" value="TRYPTOPHAN--TRNA LIGASE, MITOCHONDRIAL"/>
    <property type="match status" value="1"/>
</dbReference>
<dbReference type="FunCoup" id="A0A3N4L3R8">
    <property type="interactions" value="403"/>
</dbReference>
<evidence type="ECO:0000256" key="3">
    <source>
        <dbReference type="ARBA" id="ARBA00013161"/>
    </source>
</evidence>
<dbReference type="EC" id="6.1.1.2" evidence="3"/>
<dbReference type="Pfam" id="PF00579">
    <property type="entry name" value="tRNA-synt_1b"/>
    <property type="match status" value="1"/>
</dbReference>
<evidence type="ECO:0000256" key="9">
    <source>
        <dbReference type="ARBA" id="ARBA00030268"/>
    </source>
</evidence>
<dbReference type="STRING" id="1392247.A0A3N4L3R8"/>
<reference evidence="14 15" key="1">
    <citation type="journal article" date="2018" name="Nat. Ecol. Evol.">
        <title>Pezizomycetes genomes reveal the molecular basis of ectomycorrhizal truffle lifestyle.</title>
        <authorList>
            <person name="Murat C."/>
            <person name="Payen T."/>
            <person name="Noel B."/>
            <person name="Kuo A."/>
            <person name="Morin E."/>
            <person name="Chen J."/>
            <person name="Kohler A."/>
            <person name="Krizsan K."/>
            <person name="Balestrini R."/>
            <person name="Da Silva C."/>
            <person name="Montanini B."/>
            <person name="Hainaut M."/>
            <person name="Levati E."/>
            <person name="Barry K.W."/>
            <person name="Belfiori B."/>
            <person name="Cichocki N."/>
            <person name="Clum A."/>
            <person name="Dockter R.B."/>
            <person name="Fauchery L."/>
            <person name="Guy J."/>
            <person name="Iotti M."/>
            <person name="Le Tacon F."/>
            <person name="Lindquist E.A."/>
            <person name="Lipzen A."/>
            <person name="Malagnac F."/>
            <person name="Mello A."/>
            <person name="Molinier V."/>
            <person name="Miyauchi S."/>
            <person name="Poulain J."/>
            <person name="Riccioni C."/>
            <person name="Rubini A."/>
            <person name="Sitrit Y."/>
            <person name="Splivallo R."/>
            <person name="Traeger S."/>
            <person name="Wang M."/>
            <person name="Zifcakova L."/>
            <person name="Wipf D."/>
            <person name="Zambonelli A."/>
            <person name="Paolocci F."/>
            <person name="Nowrousian M."/>
            <person name="Ottonello S."/>
            <person name="Baldrian P."/>
            <person name="Spatafora J.W."/>
            <person name="Henrissat B."/>
            <person name="Nagy L.G."/>
            <person name="Aury J.M."/>
            <person name="Wincker P."/>
            <person name="Grigoriev I.V."/>
            <person name="Bonfante P."/>
            <person name="Martin F.M."/>
        </authorList>
    </citation>
    <scope>NUCLEOTIDE SEQUENCE [LARGE SCALE GENOMIC DNA]</scope>
    <source>
        <strain evidence="14 15">CCBAS932</strain>
    </source>
</reference>
<evidence type="ECO:0000256" key="4">
    <source>
        <dbReference type="ARBA" id="ARBA00022598"/>
    </source>
</evidence>
<evidence type="ECO:0000256" key="11">
    <source>
        <dbReference type="ARBA" id="ARBA00069760"/>
    </source>
</evidence>
<organism evidence="14 15">
    <name type="scientific">Morchella conica CCBAS932</name>
    <dbReference type="NCBI Taxonomy" id="1392247"/>
    <lineage>
        <taxon>Eukaryota</taxon>
        <taxon>Fungi</taxon>
        <taxon>Dikarya</taxon>
        <taxon>Ascomycota</taxon>
        <taxon>Pezizomycotina</taxon>
        <taxon>Pezizomycetes</taxon>
        <taxon>Pezizales</taxon>
        <taxon>Morchellaceae</taxon>
        <taxon>Morchella</taxon>
    </lineage>
</organism>
<dbReference type="InterPro" id="IPR002305">
    <property type="entry name" value="aa-tRNA-synth_Ic"/>
</dbReference>
<gene>
    <name evidence="14" type="ORF">P167DRAFT_531125</name>
</gene>
<dbReference type="GO" id="GO:0004830">
    <property type="term" value="F:tryptophan-tRNA ligase activity"/>
    <property type="evidence" value="ECO:0007669"/>
    <property type="project" value="UniProtKB-EC"/>
</dbReference>
<dbReference type="InterPro" id="IPR024109">
    <property type="entry name" value="Trp-tRNA-ligase_bac-type"/>
</dbReference>
<dbReference type="OrthoDB" id="15808at2759"/>
<evidence type="ECO:0000313" key="15">
    <source>
        <dbReference type="Proteomes" id="UP000277580"/>
    </source>
</evidence>
<dbReference type="InterPro" id="IPR001412">
    <property type="entry name" value="aa-tRNA-synth_I_CS"/>
</dbReference>
<feature type="region of interest" description="Disordered" evidence="13">
    <location>
        <begin position="238"/>
        <end position="258"/>
    </location>
</feature>
<proteinExistence type="inferred from homology"/>
<dbReference type="Gene3D" id="1.10.240.10">
    <property type="entry name" value="Tyrosyl-Transfer RNA Synthetase"/>
    <property type="match status" value="1"/>
</dbReference>
<dbReference type="Gene3D" id="3.40.50.620">
    <property type="entry name" value="HUPs"/>
    <property type="match status" value="1"/>
</dbReference>
<keyword evidence="15" id="KW-1185">Reference proteome</keyword>
<dbReference type="Proteomes" id="UP000277580">
    <property type="component" value="Unassembled WGS sequence"/>
</dbReference>
<dbReference type="GO" id="GO:0070183">
    <property type="term" value="P:mitochondrial tryptophanyl-tRNA aminoacylation"/>
    <property type="evidence" value="ECO:0007669"/>
    <property type="project" value="TreeGrafter"/>
</dbReference>